<evidence type="ECO:0000256" key="1">
    <source>
        <dbReference type="SAM" id="MobiDB-lite"/>
    </source>
</evidence>
<organism evidence="3">
    <name type="scientific">Tanacetum cinerariifolium</name>
    <name type="common">Dalmatian daisy</name>
    <name type="synonym">Chrysanthemum cinerariifolium</name>
    <dbReference type="NCBI Taxonomy" id="118510"/>
    <lineage>
        <taxon>Eukaryota</taxon>
        <taxon>Viridiplantae</taxon>
        <taxon>Streptophyta</taxon>
        <taxon>Embryophyta</taxon>
        <taxon>Tracheophyta</taxon>
        <taxon>Spermatophyta</taxon>
        <taxon>Magnoliopsida</taxon>
        <taxon>eudicotyledons</taxon>
        <taxon>Gunneridae</taxon>
        <taxon>Pentapetalae</taxon>
        <taxon>asterids</taxon>
        <taxon>campanulids</taxon>
        <taxon>Asterales</taxon>
        <taxon>Asteraceae</taxon>
        <taxon>Asteroideae</taxon>
        <taxon>Anthemideae</taxon>
        <taxon>Anthemidinae</taxon>
        <taxon>Tanacetum</taxon>
    </lineage>
</organism>
<accession>A0A6L2M4P6</accession>
<reference evidence="3" key="1">
    <citation type="journal article" date="2019" name="Sci. Rep.">
        <title>Draft genome of Tanacetum cinerariifolium, the natural source of mosquito coil.</title>
        <authorList>
            <person name="Yamashiro T."/>
            <person name="Shiraishi A."/>
            <person name="Satake H."/>
            <person name="Nakayama K."/>
        </authorList>
    </citation>
    <scope>NUCLEOTIDE SEQUENCE</scope>
</reference>
<sequence>MPTAIHSRMTQDVISWLMDKRVAEALEAYDAARNPKTKTKIEGEQQDDNVEANGNNGNDNGNGNENPNMNNRGVLPVTRECTYQDIVKCQPLNFKGTEGVVGLTHWFEKIETVFHISNCPQKYQGNDLTVYTQRFQELILLCTKMIPEEEDRVKRFIEVITIGLNLPKQILNAQAEARKEEIYIIEDLHDSLHTFGGLFIKHKTKTLEFQVGDKVMLKVSPWKGVIRFGKWGKLNPHYIGPFKIIAKVGTLAYRLKLLEKLSRVHSTFHVSNLKKCISDETLTIPLDGIQIDEKLYFIEEPVEIIDCEVRHLKQSRILTVKVRWNS</sequence>
<dbReference type="GO" id="GO:0003964">
    <property type="term" value="F:RNA-directed DNA polymerase activity"/>
    <property type="evidence" value="ECO:0007669"/>
    <property type="project" value="UniProtKB-KW"/>
</dbReference>
<keyword evidence="3" id="KW-0695">RNA-directed DNA polymerase</keyword>
<dbReference type="Pfam" id="PF24626">
    <property type="entry name" value="SH3_Tf2-1"/>
    <property type="match status" value="1"/>
</dbReference>
<evidence type="ECO:0000259" key="2">
    <source>
        <dbReference type="Pfam" id="PF24626"/>
    </source>
</evidence>
<dbReference type="AlphaFoldDB" id="A0A6L2M4P6"/>
<dbReference type="EMBL" id="BKCJ010005697">
    <property type="protein sequence ID" value="GEU68167.1"/>
    <property type="molecule type" value="Genomic_DNA"/>
</dbReference>
<keyword evidence="3" id="KW-0548">Nucleotidyltransferase</keyword>
<comment type="caution">
    <text evidence="3">The sequence shown here is derived from an EMBL/GenBank/DDBJ whole genome shotgun (WGS) entry which is preliminary data.</text>
</comment>
<proteinExistence type="predicted"/>
<gene>
    <name evidence="3" type="ORF">Tci_040145</name>
</gene>
<name>A0A6L2M4P6_TANCI</name>
<feature type="domain" description="Tf2-1-like SH3-like" evidence="2">
    <location>
        <begin position="212"/>
        <end position="276"/>
    </location>
</feature>
<dbReference type="InterPro" id="IPR056924">
    <property type="entry name" value="SH3_Tf2-1"/>
</dbReference>
<keyword evidence="3" id="KW-0808">Transferase</keyword>
<dbReference type="PANTHER" id="PTHR46148">
    <property type="entry name" value="CHROMO DOMAIN-CONTAINING PROTEIN"/>
    <property type="match status" value="1"/>
</dbReference>
<feature type="region of interest" description="Disordered" evidence="1">
    <location>
        <begin position="36"/>
        <end position="73"/>
    </location>
</feature>
<feature type="compositionally biased region" description="Low complexity" evidence="1">
    <location>
        <begin position="53"/>
        <end position="73"/>
    </location>
</feature>
<protein>
    <submittedName>
        <fullName evidence="3">Putative reverse transcriptase domain-containing protein</fullName>
    </submittedName>
</protein>
<dbReference type="PANTHER" id="PTHR46148:SF59">
    <property type="entry name" value="NUCLEOTIDYLTRANSFERASE, RIBONUCLEASE H"/>
    <property type="match status" value="1"/>
</dbReference>
<evidence type="ECO:0000313" key="3">
    <source>
        <dbReference type="EMBL" id="GEU68167.1"/>
    </source>
</evidence>